<keyword evidence="5 6" id="KW-0472">Membrane</keyword>
<evidence type="ECO:0000256" key="4">
    <source>
        <dbReference type="ARBA" id="ARBA00022989"/>
    </source>
</evidence>
<reference evidence="8 9" key="1">
    <citation type="submission" date="2019-09" db="EMBL/GenBank/DDBJ databases">
        <title>Characterization of the phylogenetic diversity of two novel species belonging to the genus Bifidobacterium: Bifidobacterium cebidarum sp. nov. and Bifidobacterium leontopitheci sp. nov.</title>
        <authorList>
            <person name="Lugli G.A."/>
            <person name="Duranti S."/>
            <person name="Milani C."/>
            <person name="Turroni F."/>
            <person name="Ventura M."/>
        </authorList>
    </citation>
    <scope>NUCLEOTIDE SEQUENCE [LARGE SCALE GENOMIC DNA]</scope>
    <source>
        <strain evidence="8 9">DSM 100238</strain>
    </source>
</reference>
<sequence>MFALWLRRAAAYVLRIVLPTSLMSQFIGTLLFGRSSPEGTAGTWIVCLCLLFCGIVSALSTRDGQSWAHRVMRLQVVDQDSGMPISGSRMGLRELAHLADIVSLGIGFFWPLWDGRGQTFADKIAKTMVIAKI</sequence>
<evidence type="ECO:0000313" key="9">
    <source>
        <dbReference type="Proteomes" id="UP000440041"/>
    </source>
</evidence>
<protein>
    <submittedName>
        <fullName evidence="8">RDD domain-containing protein</fullName>
    </submittedName>
</protein>
<evidence type="ECO:0000256" key="2">
    <source>
        <dbReference type="ARBA" id="ARBA00022475"/>
    </source>
</evidence>
<evidence type="ECO:0000259" key="7">
    <source>
        <dbReference type="Pfam" id="PF06271"/>
    </source>
</evidence>
<dbReference type="AlphaFoldDB" id="A0A6A2VXN6"/>
<dbReference type="OrthoDB" id="9793824at2"/>
<dbReference type="EMBL" id="WBSO01000007">
    <property type="protein sequence ID" value="KAB8297609.1"/>
    <property type="molecule type" value="Genomic_DNA"/>
</dbReference>
<keyword evidence="9" id="KW-1185">Reference proteome</keyword>
<comment type="caution">
    <text evidence="8">The sequence shown here is derived from an EMBL/GenBank/DDBJ whole genome shotgun (WGS) entry which is preliminary data.</text>
</comment>
<feature type="domain" description="RDD" evidence="7">
    <location>
        <begin position="3"/>
        <end position="126"/>
    </location>
</feature>
<proteinExistence type="predicted"/>
<feature type="transmembrane region" description="Helical" evidence="6">
    <location>
        <begin position="39"/>
        <end position="60"/>
    </location>
</feature>
<keyword evidence="3 6" id="KW-0812">Transmembrane</keyword>
<comment type="subcellular location">
    <subcellularLocation>
        <location evidence="1">Cell membrane</location>
        <topology evidence="1">Multi-pass membrane protein</topology>
    </subcellularLocation>
</comment>
<accession>A0A6A2VXN6</accession>
<evidence type="ECO:0000313" key="8">
    <source>
        <dbReference type="EMBL" id="KAB8297609.1"/>
    </source>
</evidence>
<dbReference type="InterPro" id="IPR010432">
    <property type="entry name" value="RDD"/>
</dbReference>
<dbReference type="PANTHER" id="PTHR36115:SF6">
    <property type="entry name" value="PROLINE-RICH ANTIGEN HOMOLOG"/>
    <property type="match status" value="1"/>
</dbReference>
<evidence type="ECO:0000256" key="3">
    <source>
        <dbReference type="ARBA" id="ARBA00022692"/>
    </source>
</evidence>
<evidence type="ECO:0000256" key="6">
    <source>
        <dbReference type="SAM" id="Phobius"/>
    </source>
</evidence>
<dbReference type="InterPro" id="IPR051791">
    <property type="entry name" value="Pra-immunoreactive"/>
</dbReference>
<dbReference type="Proteomes" id="UP000440041">
    <property type="component" value="Unassembled WGS sequence"/>
</dbReference>
<organism evidence="8 9">
    <name type="scientific">Bifidobacterium apri</name>
    <dbReference type="NCBI Taxonomy" id="1769423"/>
    <lineage>
        <taxon>Bacteria</taxon>
        <taxon>Bacillati</taxon>
        <taxon>Actinomycetota</taxon>
        <taxon>Actinomycetes</taxon>
        <taxon>Bifidobacteriales</taxon>
        <taxon>Bifidobacteriaceae</taxon>
        <taxon>Bifidobacterium</taxon>
    </lineage>
</organism>
<dbReference type="Pfam" id="PF06271">
    <property type="entry name" value="RDD"/>
    <property type="match status" value="1"/>
</dbReference>
<evidence type="ECO:0000256" key="1">
    <source>
        <dbReference type="ARBA" id="ARBA00004651"/>
    </source>
</evidence>
<dbReference type="GO" id="GO:0005886">
    <property type="term" value="C:plasma membrane"/>
    <property type="evidence" value="ECO:0007669"/>
    <property type="project" value="UniProtKB-SubCell"/>
</dbReference>
<dbReference type="PANTHER" id="PTHR36115">
    <property type="entry name" value="PROLINE-RICH ANTIGEN HOMOLOG-RELATED"/>
    <property type="match status" value="1"/>
</dbReference>
<gene>
    <name evidence="8" type="ORF">DSM100238_1212</name>
</gene>
<evidence type="ECO:0000256" key="5">
    <source>
        <dbReference type="ARBA" id="ARBA00023136"/>
    </source>
</evidence>
<feature type="transmembrane region" description="Helical" evidence="6">
    <location>
        <begin position="12"/>
        <end position="33"/>
    </location>
</feature>
<name>A0A6A2VXN6_9BIFI</name>
<keyword evidence="2" id="KW-1003">Cell membrane</keyword>
<keyword evidence="4 6" id="KW-1133">Transmembrane helix</keyword>